<organism evidence="12 13">
    <name type="scientific">Kwoniella mangroviensis CBS 10435</name>
    <dbReference type="NCBI Taxonomy" id="1331196"/>
    <lineage>
        <taxon>Eukaryota</taxon>
        <taxon>Fungi</taxon>
        <taxon>Dikarya</taxon>
        <taxon>Basidiomycota</taxon>
        <taxon>Agaricomycotina</taxon>
        <taxon>Tremellomycetes</taxon>
        <taxon>Tremellales</taxon>
        <taxon>Cryptococcaceae</taxon>
        <taxon>Kwoniella</taxon>
    </lineage>
</organism>
<keyword evidence="4" id="KW-0949">S-adenosyl-L-methionine</keyword>
<evidence type="ECO:0000256" key="3">
    <source>
        <dbReference type="ARBA" id="ARBA00022679"/>
    </source>
</evidence>
<accession>A0A1B9IF87</accession>
<dbReference type="AlphaFoldDB" id="A0A1B9IF87"/>
<gene>
    <name evidence="12" type="ORF">L486_08272</name>
</gene>
<evidence type="ECO:0000313" key="13">
    <source>
        <dbReference type="Proteomes" id="UP000092583"/>
    </source>
</evidence>
<dbReference type="SUPFAM" id="SSF53335">
    <property type="entry name" value="S-adenosyl-L-methionine-dependent methyltransferases"/>
    <property type="match status" value="1"/>
</dbReference>
<dbReference type="GO" id="GO:0005737">
    <property type="term" value="C:cytoplasm"/>
    <property type="evidence" value="ECO:0007669"/>
    <property type="project" value="TreeGrafter"/>
</dbReference>
<feature type="region of interest" description="Disordered" evidence="11">
    <location>
        <begin position="30"/>
        <end position="58"/>
    </location>
</feature>
<evidence type="ECO:0000256" key="11">
    <source>
        <dbReference type="SAM" id="MobiDB-lite"/>
    </source>
</evidence>
<dbReference type="GO" id="GO:0071885">
    <property type="term" value="F:N-terminal protein N-methyltransferase activity"/>
    <property type="evidence" value="ECO:0007669"/>
    <property type="project" value="UniProtKB-EC"/>
</dbReference>
<comment type="catalytic activity">
    <reaction evidence="8">
        <text>N-terminal L-seryl-L-prolyl-L-lysyl-[protein] + 3 S-adenosyl-L-methionine = N-terminal N,N,N-trimethyl-L-seryl-L-prolyl-L-lysyl-[protein] + 3 S-adenosyl-L-homocysteine + 3 H(+)</text>
        <dbReference type="Rhea" id="RHEA:54724"/>
        <dbReference type="Rhea" id="RHEA-COMP:13789"/>
        <dbReference type="Rhea" id="RHEA-COMP:13973"/>
        <dbReference type="ChEBI" id="CHEBI:15378"/>
        <dbReference type="ChEBI" id="CHEBI:57856"/>
        <dbReference type="ChEBI" id="CHEBI:59789"/>
        <dbReference type="ChEBI" id="CHEBI:138061"/>
        <dbReference type="ChEBI" id="CHEBI:138317"/>
        <dbReference type="EC" id="2.1.1.244"/>
    </reaction>
</comment>
<evidence type="ECO:0000256" key="7">
    <source>
        <dbReference type="ARBA" id="ARBA00043129"/>
    </source>
</evidence>
<protein>
    <recommendedName>
        <fullName evidence="6">Alpha N-terminal protein methyltransferase 1</fullName>
        <ecNumber evidence="5">2.1.1.244</ecNumber>
    </recommendedName>
    <alternativeName>
        <fullName evidence="7">X-Pro-Lys N-terminal protein methyltransferase 1</fullName>
    </alternativeName>
</protein>
<evidence type="ECO:0000256" key="5">
    <source>
        <dbReference type="ARBA" id="ARBA00039112"/>
    </source>
</evidence>
<keyword evidence="3" id="KW-0808">Transferase</keyword>
<comment type="catalytic activity">
    <reaction evidence="10">
        <text>N-terminal L-alanyl-L-prolyl-L-lysyl-[protein] + 3 S-adenosyl-L-methionine = N-terminal N,N,N-trimethyl-L-alanyl-L-prolyl-L-lysyl-[protein] + 3 S-adenosyl-L-homocysteine + 3 H(+)</text>
        <dbReference type="Rhea" id="RHEA:54712"/>
        <dbReference type="Rhea" id="RHEA-COMP:13785"/>
        <dbReference type="Rhea" id="RHEA-COMP:13971"/>
        <dbReference type="ChEBI" id="CHEBI:15378"/>
        <dbReference type="ChEBI" id="CHEBI:57856"/>
        <dbReference type="ChEBI" id="CHEBI:59789"/>
        <dbReference type="ChEBI" id="CHEBI:138057"/>
        <dbReference type="ChEBI" id="CHEBI:138315"/>
        <dbReference type="EC" id="2.1.1.244"/>
    </reaction>
</comment>
<proteinExistence type="inferred from homology"/>
<dbReference type="OrthoDB" id="1298661at2759"/>
<dbReference type="InterPro" id="IPR008576">
    <property type="entry name" value="MeTrfase_NTM1"/>
</dbReference>
<keyword evidence="13" id="KW-1185">Reference proteome</keyword>
<feature type="region of interest" description="Disordered" evidence="11">
    <location>
        <begin position="174"/>
        <end position="207"/>
    </location>
</feature>
<dbReference type="InterPro" id="IPR029063">
    <property type="entry name" value="SAM-dependent_MTases_sf"/>
</dbReference>
<evidence type="ECO:0000313" key="12">
    <source>
        <dbReference type="EMBL" id="OCF54358.1"/>
    </source>
</evidence>
<dbReference type="Pfam" id="PF05891">
    <property type="entry name" value="Methyltransf_PK"/>
    <property type="match status" value="2"/>
</dbReference>
<reference evidence="13" key="2">
    <citation type="submission" date="2013-12" db="EMBL/GenBank/DDBJ databases">
        <title>Evolution of pathogenesis and genome organization in the Tremellales.</title>
        <authorList>
            <person name="Cuomo C."/>
            <person name="Litvintseva A."/>
            <person name="Heitman J."/>
            <person name="Chen Y."/>
            <person name="Sun S."/>
            <person name="Springer D."/>
            <person name="Dromer F."/>
            <person name="Young S."/>
            <person name="Zeng Q."/>
            <person name="Chapman S."/>
            <person name="Gujja S."/>
            <person name="Saif S."/>
            <person name="Birren B."/>
        </authorList>
    </citation>
    <scope>NUCLEOTIDE SEQUENCE [LARGE SCALE GENOMIC DNA]</scope>
    <source>
        <strain evidence="13">CBS 10435</strain>
    </source>
</reference>
<evidence type="ECO:0000256" key="1">
    <source>
        <dbReference type="ARBA" id="ARBA00009059"/>
    </source>
</evidence>
<dbReference type="EMBL" id="KV700092">
    <property type="protein sequence ID" value="OCF54358.1"/>
    <property type="molecule type" value="Genomic_DNA"/>
</dbReference>
<keyword evidence="2" id="KW-0489">Methyltransferase</keyword>
<dbReference type="Gene3D" id="3.40.50.150">
    <property type="entry name" value="Vaccinia Virus protein VP39"/>
    <property type="match status" value="1"/>
</dbReference>
<evidence type="ECO:0000256" key="10">
    <source>
        <dbReference type="ARBA" id="ARBA00048167"/>
    </source>
</evidence>
<reference evidence="12 13" key="1">
    <citation type="submission" date="2013-07" db="EMBL/GenBank/DDBJ databases">
        <title>The Genome Sequence of Kwoniella mangroviensis CBS10435.</title>
        <authorList>
            <consortium name="The Broad Institute Genome Sequencing Platform"/>
            <person name="Cuomo C."/>
            <person name="Litvintseva A."/>
            <person name="Chen Y."/>
            <person name="Heitman J."/>
            <person name="Sun S."/>
            <person name="Springer D."/>
            <person name="Dromer F."/>
            <person name="Young S.K."/>
            <person name="Zeng Q."/>
            <person name="Gargeya S."/>
            <person name="Fitzgerald M."/>
            <person name="Abouelleil A."/>
            <person name="Alvarado L."/>
            <person name="Berlin A.M."/>
            <person name="Chapman S.B."/>
            <person name="Dewar J."/>
            <person name="Goldberg J."/>
            <person name="Griggs A."/>
            <person name="Gujja S."/>
            <person name="Hansen M."/>
            <person name="Howarth C."/>
            <person name="Imamovic A."/>
            <person name="Larimer J."/>
            <person name="McCowan C."/>
            <person name="Murphy C."/>
            <person name="Pearson M."/>
            <person name="Priest M."/>
            <person name="Roberts A."/>
            <person name="Saif S."/>
            <person name="Shea T."/>
            <person name="Sykes S."/>
            <person name="Wortman J."/>
            <person name="Nusbaum C."/>
            <person name="Birren B."/>
        </authorList>
    </citation>
    <scope>NUCLEOTIDE SEQUENCE [LARGE SCALE GENOMIC DNA]</scope>
    <source>
        <strain evidence="12 13">CBS 10435</strain>
    </source>
</reference>
<name>A0A1B9IF87_9TREE</name>
<feature type="compositionally biased region" description="Basic and acidic residues" evidence="11">
    <location>
        <begin position="187"/>
        <end position="204"/>
    </location>
</feature>
<dbReference type="PANTHER" id="PTHR12753">
    <property type="entry name" value="AD-003 - RELATED"/>
    <property type="match status" value="1"/>
</dbReference>
<comment type="similarity">
    <text evidence="1">Belongs to the methyltransferase superfamily. NTM1 family.</text>
</comment>
<dbReference type="GO" id="GO:0032259">
    <property type="term" value="P:methylation"/>
    <property type="evidence" value="ECO:0007669"/>
    <property type="project" value="UniProtKB-KW"/>
</dbReference>
<dbReference type="EC" id="2.1.1.244" evidence="5"/>
<evidence type="ECO:0000256" key="2">
    <source>
        <dbReference type="ARBA" id="ARBA00022603"/>
    </source>
</evidence>
<evidence type="ECO:0000256" key="6">
    <source>
        <dbReference type="ARBA" id="ARBA00039449"/>
    </source>
</evidence>
<dbReference type="PANTHER" id="PTHR12753:SF0">
    <property type="entry name" value="ALPHA N-TERMINAL PROTEIN METHYLTRANSFERASE 1"/>
    <property type="match status" value="1"/>
</dbReference>
<evidence type="ECO:0000256" key="8">
    <source>
        <dbReference type="ARBA" id="ARBA00047306"/>
    </source>
</evidence>
<dbReference type="STRING" id="1331196.A0A1B9IF87"/>
<evidence type="ECO:0000256" key="4">
    <source>
        <dbReference type="ARBA" id="ARBA00022691"/>
    </source>
</evidence>
<evidence type="ECO:0000256" key="9">
    <source>
        <dbReference type="ARBA" id="ARBA00047885"/>
    </source>
</evidence>
<dbReference type="Proteomes" id="UP000092583">
    <property type="component" value="Unassembled WGS sequence"/>
</dbReference>
<sequence>MVRAAFFSVQFIPVNRSLDDILRVLQPSLDTPDAKRHKPNTTTKAGSALGSALKKKAPPGPVYEKGIEYWDGVDASVNGVLGGYGEGPVPHIEQLSSRLLLLSLIPSLSPFPNPLTPSPTLKTLPTHRRTVLDVGAGIGRVSRHVLLPLFDDVVLLEPVDKFVREGYRAASSGEWRDLPIQNGDDEEQKRRLEQQQRDTKDGKGRGKRVRFVKRGLQNLDPKYPVDDQAEEIGLVSSPRGEVNGEGGCMEDEVLYDVIWCQWCLGHMNHEDLVNFLRKAKKALREGEDHYIFVKENCCDDAPGGVGQEFLDEEDSSLTRSHQKWVDCFIEAGLTVKREEIQQGMPDELFVVKT</sequence>
<comment type="catalytic activity">
    <reaction evidence="9">
        <text>N-terminal L-prolyl-L-prolyl-L-lysyl-[protein] + 2 S-adenosyl-L-methionine = N-terminal N,N-dimethyl-L-prolyl-L-prolyl-L-lysyl-[protein] + 2 S-adenosyl-L-homocysteine + 2 H(+)</text>
        <dbReference type="Rhea" id="RHEA:54736"/>
        <dbReference type="Rhea" id="RHEA-COMP:13787"/>
        <dbReference type="Rhea" id="RHEA-COMP:13974"/>
        <dbReference type="ChEBI" id="CHEBI:15378"/>
        <dbReference type="ChEBI" id="CHEBI:57856"/>
        <dbReference type="ChEBI" id="CHEBI:59789"/>
        <dbReference type="ChEBI" id="CHEBI:138059"/>
        <dbReference type="ChEBI" id="CHEBI:138318"/>
        <dbReference type="EC" id="2.1.1.244"/>
    </reaction>
</comment>